<evidence type="ECO:0000259" key="6">
    <source>
        <dbReference type="Pfam" id="PF00441"/>
    </source>
</evidence>
<keyword evidence="4 5" id="KW-0274">FAD</keyword>
<comment type="cofactor">
    <cofactor evidence="1 5">
        <name>FAD</name>
        <dbReference type="ChEBI" id="CHEBI:57692"/>
    </cofactor>
</comment>
<dbReference type="Gene3D" id="1.20.140.10">
    <property type="entry name" value="Butyryl-CoA Dehydrogenase, subunit A, domain 3"/>
    <property type="match status" value="1"/>
</dbReference>
<dbReference type="Gene3D" id="2.40.110.20">
    <property type="match status" value="1"/>
</dbReference>
<dbReference type="InterPro" id="IPR006089">
    <property type="entry name" value="Acyl-CoA_DH_CS"/>
</dbReference>
<evidence type="ECO:0000259" key="7">
    <source>
        <dbReference type="Pfam" id="PF02770"/>
    </source>
</evidence>
<name>A0A1X7KQ48_9SPHI</name>
<feature type="domain" description="Acyl-CoA dehydrogenase/oxidase C-terminal" evidence="6">
    <location>
        <begin position="291"/>
        <end position="446"/>
    </location>
</feature>
<dbReference type="RefSeq" id="WP_085473761.1">
    <property type="nucleotide sequence ID" value="NZ_FXAU01000006.1"/>
</dbReference>
<feature type="domain" description="Adaptive response protein AidB N-terminal" evidence="8">
    <location>
        <begin position="12"/>
        <end position="167"/>
    </location>
</feature>
<evidence type="ECO:0000313" key="9">
    <source>
        <dbReference type="EMBL" id="SMG42847.1"/>
    </source>
</evidence>
<dbReference type="InterPro" id="IPR006091">
    <property type="entry name" value="Acyl-CoA_Oxase/DH_mid-dom"/>
</dbReference>
<gene>
    <name evidence="9" type="ORF">SAMN05660862_3046</name>
</gene>
<dbReference type="Pfam" id="PF02770">
    <property type="entry name" value="Acyl-CoA_dh_M"/>
    <property type="match status" value="1"/>
</dbReference>
<accession>A0A1X7KQ48</accession>
<comment type="similarity">
    <text evidence="2 5">Belongs to the acyl-CoA dehydrogenase family.</text>
</comment>
<dbReference type="STRING" id="561061.SAMN05660862_3046"/>
<evidence type="ECO:0000256" key="2">
    <source>
        <dbReference type="ARBA" id="ARBA00009347"/>
    </source>
</evidence>
<dbReference type="Gene3D" id="6.10.250.600">
    <property type="match status" value="1"/>
</dbReference>
<keyword evidence="5" id="KW-0560">Oxidoreductase</keyword>
<organism evidence="9 10">
    <name type="scientific">Sphingobacterium psychroaquaticum</name>
    <dbReference type="NCBI Taxonomy" id="561061"/>
    <lineage>
        <taxon>Bacteria</taxon>
        <taxon>Pseudomonadati</taxon>
        <taxon>Bacteroidota</taxon>
        <taxon>Sphingobacteriia</taxon>
        <taxon>Sphingobacteriales</taxon>
        <taxon>Sphingobacteriaceae</taxon>
        <taxon>Sphingobacterium</taxon>
    </lineage>
</organism>
<evidence type="ECO:0000256" key="1">
    <source>
        <dbReference type="ARBA" id="ARBA00001974"/>
    </source>
</evidence>
<sequence>MINEWTTHEVTNQFSELHNYNLFTTDAVLSEYFGDRRAQWAIDKLTQTGADIGAEYAYSQAQLANQHLPTLEAFDRLGNRKDYVAFHPSWHWFMRYAKGNGMISIPYEYEQPHRWAYFAASFMLMGQIEAGSMCPTTMTQGAIPLIQREPILWDMLKDKLLSHDYDERDLPLTEKRSIWIGMGMTEKQGGSDVRSNSTIATPIDQHGRGQAYLLRGHKWFFSAPMCDAHLVVAKIRDSDDLACFFVPRWKFDGTKNATHIQRLKDKVGNRSNSSSEVEFLDAWGILIGEEGRGIRTIIEMANYTRLACVIGAAGLMRQATVQAIAYTRKRRAFGKKLYEQPLMRNVLVDFALETEAAQHLALKLAEAYEAAETDESARAWKRIVTPAAKYWCCKRSESLSAEAMEVFGGNGYVEDGIMARLFREAPVNSIWEGSGNVMCLDVLRAMDREPALVQTLLTELQKMAAGNAAIQQLLLEVIGIMKDKENIEAHARLLTEKLMLVIQASIMKDVAPDYMSHAFITLRIEQAPAVNYGAFTTTALDHHKILERTFTSEAVHLDGKIINK</sequence>
<evidence type="ECO:0000256" key="4">
    <source>
        <dbReference type="ARBA" id="ARBA00022827"/>
    </source>
</evidence>
<protein>
    <submittedName>
        <fullName evidence="9">Putative acyl-CoA dehydrogenase</fullName>
    </submittedName>
</protein>
<reference evidence="9 10" key="1">
    <citation type="submission" date="2017-04" db="EMBL/GenBank/DDBJ databases">
        <authorList>
            <person name="Afonso C.L."/>
            <person name="Miller P.J."/>
            <person name="Scott M.A."/>
            <person name="Spackman E."/>
            <person name="Goraichik I."/>
            <person name="Dimitrov K.M."/>
            <person name="Suarez D.L."/>
            <person name="Swayne D.E."/>
        </authorList>
    </citation>
    <scope>NUCLEOTIDE SEQUENCE [LARGE SCALE GENOMIC DNA]</scope>
    <source>
        <strain evidence="9 10">DSM 22418</strain>
    </source>
</reference>
<evidence type="ECO:0000256" key="3">
    <source>
        <dbReference type="ARBA" id="ARBA00022630"/>
    </source>
</evidence>
<dbReference type="GO" id="GO:0003995">
    <property type="term" value="F:acyl-CoA dehydrogenase activity"/>
    <property type="evidence" value="ECO:0007669"/>
    <property type="project" value="InterPro"/>
</dbReference>
<dbReference type="Proteomes" id="UP000192980">
    <property type="component" value="Unassembled WGS sequence"/>
</dbReference>
<keyword evidence="3 5" id="KW-0285">Flavoprotein</keyword>
<evidence type="ECO:0000259" key="8">
    <source>
        <dbReference type="Pfam" id="PF18158"/>
    </source>
</evidence>
<dbReference type="Pfam" id="PF18158">
    <property type="entry name" value="AidB_N"/>
    <property type="match status" value="1"/>
</dbReference>
<proteinExistence type="inferred from homology"/>
<dbReference type="PANTHER" id="PTHR42707:SF3">
    <property type="entry name" value="ACYL-COA DEHYDROGENASE AIDB-RELATED"/>
    <property type="match status" value="1"/>
</dbReference>
<dbReference type="SUPFAM" id="SSF47203">
    <property type="entry name" value="Acyl-CoA dehydrogenase C-terminal domain-like"/>
    <property type="match status" value="1"/>
</dbReference>
<dbReference type="InterPro" id="IPR041504">
    <property type="entry name" value="AidB_N"/>
</dbReference>
<feature type="domain" description="Acyl-CoA oxidase/dehydrogenase middle" evidence="7">
    <location>
        <begin position="182"/>
        <end position="281"/>
    </location>
</feature>
<dbReference type="InterPro" id="IPR036250">
    <property type="entry name" value="AcylCo_DH-like_C"/>
</dbReference>
<dbReference type="AlphaFoldDB" id="A0A1X7KQ48"/>
<evidence type="ECO:0000313" key="10">
    <source>
        <dbReference type="Proteomes" id="UP000192980"/>
    </source>
</evidence>
<dbReference type="SUPFAM" id="SSF56645">
    <property type="entry name" value="Acyl-CoA dehydrogenase NM domain-like"/>
    <property type="match status" value="1"/>
</dbReference>
<dbReference type="PROSITE" id="PS00073">
    <property type="entry name" value="ACYL_COA_DH_2"/>
    <property type="match status" value="1"/>
</dbReference>
<evidence type="ECO:0000256" key="5">
    <source>
        <dbReference type="RuleBase" id="RU362125"/>
    </source>
</evidence>
<dbReference type="EMBL" id="FXAU01000006">
    <property type="protein sequence ID" value="SMG42847.1"/>
    <property type="molecule type" value="Genomic_DNA"/>
</dbReference>
<dbReference type="PANTHER" id="PTHR42707">
    <property type="entry name" value="ACYL-COA DEHYDROGENASE"/>
    <property type="match status" value="1"/>
</dbReference>
<dbReference type="OrthoDB" id="1489360at2"/>
<dbReference type="Pfam" id="PF00441">
    <property type="entry name" value="Acyl-CoA_dh_1"/>
    <property type="match status" value="1"/>
</dbReference>
<dbReference type="InterPro" id="IPR009075">
    <property type="entry name" value="AcylCo_DH/oxidase_C"/>
</dbReference>
<keyword evidence="10" id="KW-1185">Reference proteome</keyword>
<dbReference type="InterPro" id="IPR052904">
    <property type="entry name" value="Acyl-CoA_dehydrogenase-like"/>
</dbReference>
<dbReference type="InterPro" id="IPR009100">
    <property type="entry name" value="AcylCoA_DH/oxidase_NM_dom_sf"/>
</dbReference>